<comment type="similarity">
    <text evidence="2">Belongs to the CPA3 antiporters (TC 2.A.63) subunit F family.</text>
</comment>
<sequence>MMALALALLFTMLLGLWRVIKGPALLDRLLSVQLFGTTGVALCLVLAQALGQPALRDVALVLAVLAAAAPAALVQRLKNQSADNSKPTEDQR</sequence>
<evidence type="ECO:0000313" key="9">
    <source>
        <dbReference type="EMBL" id="KKO45350.1"/>
    </source>
</evidence>
<dbReference type="Proteomes" id="UP000034228">
    <property type="component" value="Unassembled WGS sequence"/>
</dbReference>
<dbReference type="GO" id="GO:0015385">
    <property type="term" value="F:sodium:proton antiporter activity"/>
    <property type="evidence" value="ECO:0007669"/>
    <property type="project" value="TreeGrafter"/>
</dbReference>
<protein>
    <submittedName>
        <fullName evidence="9">Portal protein</fullName>
    </submittedName>
</protein>
<evidence type="ECO:0000313" key="10">
    <source>
        <dbReference type="Proteomes" id="UP000034228"/>
    </source>
</evidence>
<reference evidence="9 10" key="1">
    <citation type="submission" date="2015-03" db="EMBL/GenBank/DDBJ databases">
        <title>Draft genome sequences of two protease-producing strains of Arsukibacterium isolated from two cold and alkaline environments.</title>
        <authorList>
            <person name="Lylloff J.E."/>
            <person name="Skov L.B."/>
            <person name="Jepsen M."/>
            <person name="Hallin P.F."/>
            <person name="Sorensen S.J."/>
            <person name="Stougaard P."/>
            <person name="Glaring M.A."/>
        </authorList>
    </citation>
    <scope>NUCLEOTIDE SEQUENCE [LARGE SCALE GENOMIC DNA]</scope>
    <source>
        <strain evidence="9 10">GCM72</strain>
    </source>
</reference>
<gene>
    <name evidence="9" type="ORF">WG68_11575</name>
</gene>
<keyword evidence="6 8" id="KW-1133">Transmembrane helix</keyword>
<evidence type="ECO:0000256" key="6">
    <source>
        <dbReference type="ARBA" id="ARBA00022989"/>
    </source>
</evidence>
<comment type="subcellular location">
    <subcellularLocation>
        <location evidence="1">Cell membrane</location>
        <topology evidence="1">Multi-pass membrane protein</topology>
    </subcellularLocation>
</comment>
<name>A0A0M2V6Q9_9GAMM</name>
<dbReference type="EMBL" id="LAHO01000010">
    <property type="protein sequence ID" value="KKO45350.1"/>
    <property type="molecule type" value="Genomic_DNA"/>
</dbReference>
<proteinExistence type="inferred from homology"/>
<keyword evidence="4" id="KW-1003">Cell membrane</keyword>
<evidence type="ECO:0000256" key="1">
    <source>
        <dbReference type="ARBA" id="ARBA00004651"/>
    </source>
</evidence>
<dbReference type="InterPro" id="IPR007208">
    <property type="entry name" value="MrpF/PhaF-like"/>
</dbReference>
<feature type="transmembrane region" description="Helical" evidence="8">
    <location>
        <begin position="58"/>
        <end position="77"/>
    </location>
</feature>
<organism evidence="9 10">
    <name type="scientific">Arsukibacterium ikkense</name>
    <dbReference type="NCBI Taxonomy" id="336831"/>
    <lineage>
        <taxon>Bacteria</taxon>
        <taxon>Pseudomonadati</taxon>
        <taxon>Pseudomonadota</taxon>
        <taxon>Gammaproteobacteria</taxon>
        <taxon>Chromatiales</taxon>
        <taxon>Chromatiaceae</taxon>
        <taxon>Arsukibacterium</taxon>
    </lineage>
</organism>
<keyword evidence="7 8" id="KW-0472">Membrane</keyword>
<dbReference type="PATRIC" id="fig|336831.14.peg.529"/>
<evidence type="ECO:0000256" key="8">
    <source>
        <dbReference type="SAM" id="Phobius"/>
    </source>
</evidence>
<accession>A0A0M2V6Q9</accession>
<keyword evidence="3" id="KW-0813">Transport</keyword>
<dbReference type="GO" id="GO:0005886">
    <property type="term" value="C:plasma membrane"/>
    <property type="evidence" value="ECO:0007669"/>
    <property type="project" value="UniProtKB-SubCell"/>
</dbReference>
<dbReference type="RefSeq" id="WP_046557845.1">
    <property type="nucleotide sequence ID" value="NZ_LAHO01000010.1"/>
</dbReference>
<keyword evidence="5 8" id="KW-0812">Transmembrane</keyword>
<evidence type="ECO:0000256" key="3">
    <source>
        <dbReference type="ARBA" id="ARBA00022448"/>
    </source>
</evidence>
<dbReference type="OrthoDB" id="6170784at2"/>
<dbReference type="PANTHER" id="PTHR34702">
    <property type="entry name" value="NA(+)/H(+) ANTIPORTER SUBUNIT F1"/>
    <property type="match status" value="1"/>
</dbReference>
<comment type="caution">
    <text evidence="9">The sequence shown here is derived from an EMBL/GenBank/DDBJ whole genome shotgun (WGS) entry which is preliminary data.</text>
</comment>
<evidence type="ECO:0000256" key="5">
    <source>
        <dbReference type="ARBA" id="ARBA00022692"/>
    </source>
</evidence>
<evidence type="ECO:0000256" key="4">
    <source>
        <dbReference type="ARBA" id="ARBA00022475"/>
    </source>
</evidence>
<evidence type="ECO:0000256" key="2">
    <source>
        <dbReference type="ARBA" id="ARBA00009212"/>
    </source>
</evidence>
<dbReference type="PANTHER" id="PTHR34702:SF1">
    <property type="entry name" value="NA(+)_H(+) ANTIPORTER SUBUNIT F"/>
    <property type="match status" value="1"/>
</dbReference>
<dbReference type="STRING" id="336831.WG68_11575"/>
<dbReference type="Pfam" id="PF04066">
    <property type="entry name" value="MrpF_PhaF"/>
    <property type="match status" value="1"/>
</dbReference>
<evidence type="ECO:0000256" key="7">
    <source>
        <dbReference type="ARBA" id="ARBA00023136"/>
    </source>
</evidence>
<feature type="transmembrane region" description="Helical" evidence="8">
    <location>
        <begin position="34"/>
        <end position="51"/>
    </location>
</feature>
<dbReference type="AlphaFoldDB" id="A0A0M2V6Q9"/>
<keyword evidence="10" id="KW-1185">Reference proteome</keyword>